<accession>A0ABW8SR44</accession>
<dbReference type="Proteomes" id="UP001623660">
    <property type="component" value="Unassembled WGS sequence"/>
</dbReference>
<sequence>MNKLIFLQSDNFGNTKCDFYRNIQDDILMTRIQVGEALEYAYPQESIQKLHERHKERLDKFSVQVKLTGTDDKLYMTYLHNPKGVYEICRWSHQPKADDFMDWVWDVIEKIRKMDKNNLEHLIKREAGKITRKALTDAIEKLPDRPNKKFKYKQFTDLIYKIVFNKNARQLREKFSITKNDDLRNCFTTNELEEVKNIEGEISIFIGYGYSYQDIKDLLTKKYTAQISA</sequence>
<protein>
    <submittedName>
        <fullName evidence="2">BRO family protein</fullName>
    </submittedName>
</protein>
<gene>
    <name evidence="2" type="ORF">ACJDU8_18970</name>
</gene>
<feature type="domain" description="Bro-N" evidence="1">
    <location>
        <begin position="20"/>
        <end position="106"/>
    </location>
</feature>
<keyword evidence="3" id="KW-1185">Reference proteome</keyword>
<evidence type="ECO:0000313" key="3">
    <source>
        <dbReference type="Proteomes" id="UP001623660"/>
    </source>
</evidence>
<organism evidence="2 3">
    <name type="scientific">Candidatus Clostridium eludens</name>
    <dbReference type="NCBI Taxonomy" id="3381663"/>
    <lineage>
        <taxon>Bacteria</taxon>
        <taxon>Bacillati</taxon>
        <taxon>Bacillota</taxon>
        <taxon>Clostridia</taxon>
        <taxon>Eubacteriales</taxon>
        <taxon>Clostridiaceae</taxon>
        <taxon>Clostridium</taxon>
    </lineage>
</organism>
<dbReference type="InterPro" id="IPR003497">
    <property type="entry name" value="BRO_N_domain"/>
</dbReference>
<dbReference type="EMBL" id="JBJHZX010000034">
    <property type="protein sequence ID" value="MFL0197631.1"/>
    <property type="molecule type" value="Genomic_DNA"/>
</dbReference>
<comment type="caution">
    <text evidence="2">The sequence shown here is derived from an EMBL/GenBank/DDBJ whole genome shotgun (WGS) entry which is preliminary data.</text>
</comment>
<name>A0ABW8SR44_9CLOT</name>
<evidence type="ECO:0000259" key="1">
    <source>
        <dbReference type="Pfam" id="PF02498"/>
    </source>
</evidence>
<dbReference type="RefSeq" id="WP_406793734.1">
    <property type="nucleotide sequence ID" value="NZ_JBJHZX010000034.1"/>
</dbReference>
<dbReference type="Pfam" id="PF02498">
    <property type="entry name" value="Bro-N"/>
    <property type="match status" value="1"/>
</dbReference>
<reference evidence="2 3" key="1">
    <citation type="submission" date="2024-11" db="EMBL/GenBank/DDBJ databases">
        <authorList>
            <person name="Heng Y.C."/>
            <person name="Lim A.C.H."/>
            <person name="Lee J.K.Y."/>
            <person name="Kittelmann S."/>
        </authorList>
    </citation>
    <scope>NUCLEOTIDE SEQUENCE [LARGE SCALE GENOMIC DNA]</scope>
    <source>
        <strain evidence="2 3">WILCCON 0269</strain>
    </source>
</reference>
<proteinExistence type="predicted"/>
<evidence type="ECO:0000313" key="2">
    <source>
        <dbReference type="EMBL" id="MFL0197631.1"/>
    </source>
</evidence>